<dbReference type="Proteomes" id="UP000886501">
    <property type="component" value="Unassembled WGS sequence"/>
</dbReference>
<gene>
    <name evidence="1" type="ORF">BDM02DRAFT_3132873</name>
</gene>
<dbReference type="EMBL" id="MU118361">
    <property type="protein sequence ID" value="KAF9642774.1"/>
    <property type="molecule type" value="Genomic_DNA"/>
</dbReference>
<keyword evidence="2" id="KW-1185">Reference proteome</keyword>
<evidence type="ECO:0000313" key="2">
    <source>
        <dbReference type="Proteomes" id="UP000886501"/>
    </source>
</evidence>
<feature type="non-terminal residue" evidence="1">
    <location>
        <position position="1"/>
    </location>
</feature>
<reference evidence="1" key="2">
    <citation type="journal article" date="2020" name="Nat. Commun.">
        <title>Large-scale genome sequencing of mycorrhizal fungi provides insights into the early evolution of symbiotic traits.</title>
        <authorList>
            <person name="Miyauchi S."/>
            <person name="Kiss E."/>
            <person name="Kuo A."/>
            <person name="Drula E."/>
            <person name="Kohler A."/>
            <person name="Sanchez-Garcia M."/>
            <person name="Morin E."/>
            <person name="Andreopoulos B."/>
            <person name="Barry K.W."/>
            <person name="Bonito G."/>
            <person name="Buee M."/>
            <person name="Carver A."/>
            <person name="Chen C."/>
            <person name="Cichocki N."/>
            <person name="Clum A."/>
            <person name="Culley D."/>
            <person name="Crous P.W."/>
            <person name="Fauchery L."/>
            <person name="Girlanda M."/>
            <person name="Hayes R.D."/>
            <person name="Keri Z."/>
            <person name="LaButti K."/>
            <person name="Lipzen A."/>
            <person name="Lombard V."/>
            <person name="Magnuson J."/>
            <person name="Maillard F."/>
            <person name="Murat C."/>
            <person name="Nolan M."/>
            <person name="Ohm R.A."/>
            <person name="Pangilinan J."/>
            <person name="Pereira M.F."/>
            <person name="Perotto S."/>
            <person name="Peter M."/>
            <person name="Pfister S."/>
            <person name="Riley R."/>
            <person name="Sitrit Y."/>
            <person name="Stielow J.B."/>
            <person name="Szollosi G."/>
            <person name="Zifcakova L."/>
            <person name="Stursova M."/>
            <person name="Spatafora J.W."/>
            <person name="Tedersoo L."/>
            <person name="Vaario L.M."/>
            <person name="Yamada A."/>
            <person name="Yan M."/>
            <person name="Wang P."/>
            <person name="Xu J."/>
            <person name="Bruns T."/>
            <person name="Baldrian P."/>
            <person name="Vilgalys R."/>
            <person name="Dunand C."/>
            <person name="Henrissat B."/>
            <person name="Grigoriev I.V."/>
            <person name="Hibbett D."/>
            <person name="Nagy L.G."/>
            <person name="Martin F.M."/>
        </authorList>
    </citation>
    <scope>NUCLEOTIDE SEQUENCE</scope>
    <source>
        <strain evidence="1">P2</strain>
    </source>
</reference>
<proteinExistence type="predicted"/>
<comment type="caution">
    <text evidence="1">The sequence shown here is derived from an EMBL/GenBank/DDBJ whole genome shotgun (WGS) entry which is preliminary data.</text>
</comment>
<evidence type="ECO:0000313" key="1">
    <source>
        <dbReference type="EMBL" id="KAF9642774.1"/>
    </source>
</evidence>
<reference evidence="1" key="1">
    <citation type="submission" date="2019-10" db="EMBL/GenBank/DDBJ databases">
        <authorList>
            <consortium name="DOE Joint Genome Institute"/>
            <person name="Kuo A."/>
            <person name="Miyauchi S."/>
            <person name="Kiss E."/>
            <person name="Drula E."/>
            <person name="Kohler A."/>
            <person name="Sanchez-Garcia M."/>
            <person name="Andreopoulos B."/>
            <person name="Barry K.W."/>
            <person name="Bonito G."/>
            <person name="Buee M."/>
            <person name="Carver A."/>
            <person name="Chen C."/>
            <person name="Cichocki N."/>
            <person name="Clum A."/>
            <person name="Culley D."/>
            <person name="Crous P.W."/>
            <person name="Fauchery L."/>
            <person name="Girlanda M."/>
            <person name="Hayes R."/>
            <person name="Keri Z."/>
            <person name="Labutti K."/>
            <person name="Lipzen A."/>
            <person name="Lombard V."/>
            <person name="Magnuson J."/>
            <person name="Maillard F."/>
            <person name="Morin E."/>
            <person name="Murat C."/>
            <person name="Nolan M."/>
            <person name="Ohm R."/>
            <person name="Pangilinan J."/>
            <person name="Pereira M."/>
            <person name="Perotto S."/>
            <person name="Peter M."/>
            <person name="Riley R."/>
            <person name="Sitrit Y."/>
            <person name="Stielow B."/>
            <person name="Szollosi G."/>
            <person name="Zifcakova L."/>
            <person name="Stursova M."/>
            <person name="Spatafora J.W."/>
            <person name="Tedersoo L."/>
            <person name="Vaario L.-M."/>
            <person name="Yamada A."/>
            <person name="Yan M."/>
            <person name="Wang P."/>
            <person name="Xu J."/>
            <person name="Bruns T."/>
            <person name="Baldrian P."/>
            <person name="Vilgalys R."/>
            <person name="Henrissat B."/>
            <person name="Grigoriev I.V."/>
            <person name="Hibbett D."/>
            <person name="Nagy L.G."/>
            <person name="Martin F.M."/>
        </authorList>
    </citation>
    <scope>NUCLEOTIDE SEQUENCE</scope>
    <source>
        <strain evidence="1">P2</strain>
    </source>
</reference>
<sequence length="169" mass="19218">VRVLDHFLRECKVDPTVELSGSEKKPEDEKLSAALAKYTETRHEDLVAICDMAMRQYIEMRHDVTTFSFRLRKKIDNLLYKFGGKQPETLASLGPRFYKDVYPSAQPKGWMPLYTMVTFRPDIGYAAAKSKAEHQTGVLNALGFGMGFFGVVSVVVGCTLAYHRFRGQW</sequence>
<organism evidence="1 2">
    <name type="scientific">Thelephora ganbajun</name>
    <name type="common">Ganba fungus</name>
    <dbReference type="NCBI Taxonomy" id="370292"/>
    <lineage>
        <taxon>Eukaryota</taxon>
        <taxon>Fungi</taxon>
        <taxon>Dikarya</taxon>
        <taxon>Basidiomycota</taxon>
        <taxon>Agaricomycotina</taxon>
        <taxon>Agaricomycetes</taxon>
        <taxon>Thelephorales</taxon>
        <taxon>Thelephoraceae</taxon>
        <taxon>Thelephora</taxon>
    </lineage>
</organism>
<name>A0ACB6YZB0_THEGA</name>
<protein>
    <submittedName>
        <fullName evidence="1">Uncharacterized protein</fullName>
    </submittedName>
</protein>
<accession>A0ACB6YZB0</accession>